<reference evidence="1" key="1">
    <citation type="submission" date="2021-06" db="EMBL/GenBank/DDBJ databases">
        <authorList>
            <person name="Kallberg Y."/>
            <person name="Tangrot J."/>
            <person name="Rosling A."/>
        </authorList>
    </citation>
    <scope>NUCLEOTIDE SEQUENCE</scope>
    <source>
        <strain evidence="1">IL203A</strain>
    </source>
</reference>
<feature type="non-terminal residue" evidence="1">
    <location>
        <position position="1"/>
    </location>
</feature>
<name>A0ACA9KWM6_9GLOM</name>
<dbReference type="Proteomes" id="UP000789702">
    <property type="component" value="Unassembled WGS sequence"/>
</dbReference>
<evidence type="ECO:0000313" key="1">
    <source>
        <dbReference type="EMBL" id="CAG8497818.1"/>
    </source>
</evidence>
<accession>A0ACA9KWM6</accession>
<keyword evidence="2" id="KW-1185">Reference proteome</keyword>
<proteinExistence type="predicted"/>
<organism evidence="1 2">
    <name type="scientific">Dentiscutata heterogama</name>
    <dbReference type="NCBI Taxonomy" id="1316150"/>
    <lineage>
        <taxon>Eukaryota</taxon>
        <taxon>Fungi</taxon>
        <taxon>Fungi incertae sedis</taxon>
        <taxon>Mucoromycota</taxon>
        <taxon>Glomeromycotina</taxon>
        <taxon>Glomeromycetes</taxon>
        <taxon>Diversisporales</taxon>
        <taxon>Gigasporaceae</taxon>
        <taxon>Dentiscutata</taxon>
    </lineage>
</organism>
<protein>
    <submittedName>
        <fullName evidence="1">14704_t:CDS:1</fullName>
    </submittedName>
</protein>
<dbReference type="EMBL" id="CAJVPU010002255">
    <property type="protein sequence ID" value="CAG8497818.1"/>
    <property type="molecule type" value="Genomic_DNA"/>
</dbReference>
<gene>
    <name evidence="1" type="ORF">DHETER_LOCUS2866</name>
</gene>
<evidence type="ECO:0000313" key="2">
    <source>
        <dbReference type="Proteomes" id="UP000789702"/>
    </source>
</evidence>
<sequence>IEFEILKNTEITQNETDILMETCEKSCEKLKANIENKEKFITDLLKTRDTYKPFMYKGFLYNMLRNKEVISELGNEKMHDFKMQHLEKIDNLNPNTLQWFNYLLNKPNKLDIINMFWIVNQTSNMNLDINSPLLLKTARRYKDKLHECYWKHVECIISILENIELETDCELFTNNGLYHGLFKDKNFQQKVNPVLEAKHEALDVFIKRKEELEDFCHVRFLIDDMENTYKFEEFLPNDNYRINKSDEELVKKHWVEKMKKFKKDLNDKNINWLEYIKKELLKLIEDDLAIKIKSFHEKYNEKIKRRIKQLLEILDKIIKGEEVTKKEIKKIETIKTNIPFTPPIIKPSDDSKKDLSETENNLQKDIESIKKEIKDLEKEKSKAKSISEIIDLIEKLAKNRLLADDKEQTLKDIKWLKKQLTLTTVTKDEKNRIIKKFSLESRGKERVDYFKELFDEHYSDEMVENLLNDFKKNQAIPALNHKSSLYYNTINELKKEAEKKEITDDEKEQVKTLTEKYNGKINNIKIEKSILEGKPIEPDEIELPEFEGLTDKEQKRLQEIDQIIKTSKLAKELDDKKKLDLEIDMICNKYPEIRKNYDKRQKERRDYIKIYDQILKEINDKNIKIEDLKHDEGAISKKIINQLKDKPLAKDLFDELHEKCNEKYTELIANNAEELAEELKRQINEEKNSKNLKNIKKNVNKLKETNTELGKKVESLLEQRLTRIKAYEKILEDINKESDVEKLNDKKEIDEEIQKLKQDDTEYPNNLITELTKQRNIKKEKVVETNKYNEYEEIINAPFDHPQTLIDVIDLDKIKQLNNDKLLDNKQKINLKNLYRKKLNKLNTKVV</sequence>
<comment type="caution">
    <text evidence="1">The sequence shown here is derived from an EMBL/GenBank/DDBJ whole genome shotgun (WGS) entry which is preliminary data.</text>
</comment>